<keyword evidence="6 9" id="KW-0472">Membrane</keyword>
<feature type="region of interest" description="Disordered" evidence="8">
    <location>
        <begin position="68"/>
        <end position="88"/>
    </location>
</feature>
<feature type="compositionally biased region" description="Polar residues" evidence="8">
    <location>
        <begin position="75"/>
        <end position="84"/>
    </location>
</feature>
<feature type="signal peptide" evidence="10">
    <location>
        <begin position="1"/>
        <end position="23"/>
    </location>
</feature>
<keyword evidence="3" id="KW-1003">Cell membrane</keyword>
<dbReference type="InterPro" id="IPR023408">
    <property type="entry name" value="MscS_beta-dom_sf"/>
</dbReference>
<dbReference type="RefSeq" id="WP_252855799.1">
    <property type="nucleotide sequence ID" value="NZ_JAMXLR010000092.1"/>
</dbReference>
<feature type="compositionally biased region" description="Basic and acidic residues" evidence="8">
    <location>
        <begin position="168"/>
        <end position="195"/>
    </location>
</feature>
<feature type="chain" id="PRO_5040958669" evidence="10">
    <location>
        <begin position="24"/>
        <end position="766"/>
    </location>
</feature>
<dbReference type="Pfam" id="PF21082">
    <property type="entry name" value="MS_channel_3rd"/>
    <property type="match status" value="1"/>
</dbReference>
<accession>A0A9X2FIC5</accession>
<evidence type="ECO:0000256" key="5">
    <source>
        <dbReference type="ARBA" id="ARBA00022989"/>
    </source>
</evidence>
<evidence type="ECO:0000256" key="4">
    <source>
        <dbReference type="ARBA" id="ARBA00022692"/>
    </source>
</evidence>
<feature type="coiled-coil region" evidence="7">
    <location>
        <begin position="102"/>
        <end position="129"/>
    </location>
</feature>
<evidence type="ECO:0000259" key="11">
    <source>
        <dbReference type="Pfam" id="PF00924"/>
    </source>
</evidence>
<evidence type="ECO:0000256" key="1">
    <source>
        <dbReference type="ARBA" id="ARBA00004651"/>
    </source>
</evidence>
<keyword evidence="4 9" id="KW-0812">Transmembrane</keyword>
<sequence length="766" mass="86774">MYRTAHSAVGLLLATFVVSQSSAPVCRAEALPAAGPLLKAADQDVTPPEQTSIADQREEVAERIRVAQRSLPESADNNQQTPEPTSREVELLKQKDLVLQQREASQQLKDELVEDRAEVQEQLDDLRQNGPQAEKPYSFLYLESLNDSLAAERDRLESRTAATNASRESLERAKSAAEDAAKERRRAAERAKTNDDPAEAGELALELKYETLESELAAAVVELRRIELENEKYVEETKKLESQLLEETIAQVEQDVTFSWSDFQKQLVALDELKKDINNELEENEAGRRYLDEQWSNARARMDQANDPSGALRAEVEARDRARTLRTEEKQMLADQLQWLAPMRQTWNRRYQIATGEFTTNELTDWEDTAESLVDELSYERRLIDARIDGLRSNLAAVDRRMKDTSEDDTQVRRWLRDQQRTLRAGIEFYNDSYIRLDAATRLHEKLLLEIERRADHFSFSQWMSVYGQRAANIWSYELASTKDDNPITVGKVVMGALLLVLGFAISKRLSRFFGRRILPRLGVQEGAAHALGSLTFYALVCCATLLALRLVNVPLTLFTFLGGALAIGVGFGSQRLVNNFLSGLILLTERPVRVGDMIQLGEVIGIVEAIGTRSTRIRTETNLEIIVPNSALVENNVSNWTLSDPTIRTLVKVGVQYGSPTDQVVEIMESVAEQHIRVLDAPESFAWFTGFGDNALEFELHFFLVFRNLTEQKRIQSELRLEIERRFRQANIVVAYPQRDVHLDTSQPLQIHFSGDTPNDRGKVA</sequence>
<dbReference type="InterPro" id="IPR010920">
    <property type="entry name" value="LSM_dom_sf"/>
</dbReference>
<feature type="transmembrane region" description="Helical" evidence="9">
    <location>
        <begin position="527"/>
        <end position="548"/>
    </location>
</feature>
<dbReference type="InterPro" id="IPR006686">
    <property type="entry name" value="MscS_channel_CS"/>
</dbReference>
<dbReference type="Gene3D" id="2.30.30.60">
    <property type="match status" value="1"/>
</dbReference>
<name>A0A9X2FIC5_9BACT</name>
<dbReference type="GO" id="GO:0005886">
    <property type="term" value="C:plasma membrane"/>
    <property type="evidence" value="ECO:0007669"/>
    <property type="project" value="UniProtKB-SubCell"/>
</dbReference>
<dbReference type="PANTHER" id="PTHR30347">
    <property type="entry name" value="POTASSIUM CHANNEL RELATED"/>
    <property type="match status" value="1"/>
</dbReference>
<evidence type="ECO:0000256" key="6">
    <source>
        <dbReference type="ARBA" id="ARBA00023136"/>
    </source>
</evidence>
<feature type="region of interest" description="Disordered" evidence="8">
    <location>
        <begin position="153"/>
        <end position="197"/>
    </location>
</feature>
<feature type="transmembrane region" description="Helical" evidence="9">
    <location>
        <begin position="488"/>
        <end position="506"/>
    </location>
</feature>
<keyword evidence="10" id="KW-0732">Signal</keyword>
<dbReference type="InterPro" id="IPR011014">
    <property type="entry name" value="MscS_channel_TM-2"/>
</dbReference>
<organism evidence="13 14">
    <name type="scientific">Aeoliella straminimaris</name>
    <dbReference type="NCBI Taxonomy" id="2954799"/>
    <lineage>
        <taxon>Bacteria</taxon>
        <taxon>Pseudomonadati</taxon>
        <taxon>Planctomycetota</taxon>
        <taxon>Planctomycetia</taxon>
        <taxon>Pirellulales</taxon>
        <taxon>Lacipirellulaceae</taxon>
        <taxon>Aeoliella</taxon>
    </lineage>
</organism>
<dbReference type="GO" id="GO:0008381">
    <property type="term" value="F:mechanosensitive monoatomic ion channel activity"/>
    <property type="evidence" value="ECO:0007669"/>
    <property type="project" value="UniProtKB-ARBA"/>
</dbReference>
<dbReference type="InterPro" id="IPR052702">
    <property type="entry name" value="MscS-like_channel"/>
</dbReference>
<comment type="caution">
    <text evidence="13">The sequence shown here is derived from an EMBL/GenBank/DDBJ whole genome shotgun (WGS) entry which is preliminary data.</text>
</comment>
<evidence type="ECO:0000256" key="7">
    <source>
        <dbReference type="SAM" id="Coils"/>
    </source>
</evidence>
<proteinExistence type="inferred from homology"/>
<dbReference type="InterPro" id="IPR011066">
    <property type="entry name" value="MscS_channel_C_sf"/>
</dbReference>
<keyword evidence="14" id="KW-1185">Reference proteome</keyword>
<evidence type="ECO:0000256" key="3">
    <source>
        <dbReference type="ARBA" id="ARBA00022475"/>
    </source>
</evidence>
<dbReference type="Gene3D" id="1.10.287.1260">
    <property type="match status" value="1"/>
</dbReference>
<dbReference type="SUPFAM" id="SSF82689">
    <property type="entry name" value="Mechanosensitive channel protein MscS (YggB), C-terminal domain"/>
    <property type="match status" value="1"/>
</dbReference>
<dbReference type="Pfam" id="PF00924">
    <property type="entry name" value="MS_channel_2nd"/>
    <property type="match status" value="1"/>
</dbReference>
<dbReference type="AlphaFoldDB" id="A0A9X2FIC5"/>
<evidence type="ECO:0000313" key="13">
    <source>
        <dbReference type="EMBL" id="MCO6047689.1"/>
    </source>
</evidence>
<protein>
    <submittedName>
        <fullName evidence="13">Mechanosensitive ion channel</fullName>
    </submittedName>
</protein>
<feature type="domain" description="Mechanosensitive ion channel MscS C-terminal" evidence="12">
    <location>
        <begin position="652"/>
        <end position="733"/>
    </location>
</feature>
<evidence type="ECO:0000256" key="10">
    <source>
        <dbReference type="SAM" id="SignalP"/>
    </source>
</evidence>
<dbReference type="Proteomes" id="UP001155241">
    <property type="component" value="Unassembled WGS sequence"/>
</dbReference>
<keyword evidence="5 9" id="KW-1133">Transmembrane helix</keyword>
<dbReference type="EMBL" id="JAMXLR010000092">
    <property type="protein sequence ID" value="MCO6047689.1"/>
    <property type="molecule type" value="Genomic_DNA"/>
</dbReference>
<reference evidence="13" key="1">
    <citation type="submission" date="2022-06" db="EMBL/GenBank/DDBJ databases">
        <title>Aeoliella straminimaris, a novel planctomycete from sediments.</title>
        <authorList>
            <person name="Vitorino I.R."/>
            <person name="Lage O.M."/>
        </authorList>
    </citation>
    <scope>NUCLEOTIDE SEQUENCE</scope>
    <source>
        <strain evidence="13">ICT_H6.2</strain>
    </source>
</reference>
<dbReference type="PROSITE" id="PS01246">
    <property type="entry name" value="UPF0003"/>
    <property type="match status" value="1"/>
</dbReference>
<evidence type="ECO:0000256" key="9">
    <source>
        <dbReference type="SAM" id="Phobius"/>
    </source>
</evidence>
<evidence type="ECO:0000256" key="8">
    <source>
        <dbReference type="SAM" id="MobiDB-lite"/>
    </source>
</evidence>
<dbReference type="PANTHER" id="PTHR30347:SF1">
    <property type="entry name" value="MECHANOSENSITIVE CHANNEL MSCK"/>
    <property type="match status" value="1"/>
</dbReference>
<dbReference type="SUPFAM" id="SSF50182">
    <property type="entry name" value="Sm-like ribonucleoproteins"/>
    <property type="match status" value="1"/>
</dbReference>
<dbReference type="SUPFAM" id="SSF82861">
    <property type="entry name" value="Mechanosensitive channel protein MscS (YggB), transmembrane region"/>
    <property type="match status" value="1"/>
</dbReference>
<evidence type="ECO:0000259" key="12">
    <source>
        <dbReference type="Pfam" id="PF21082"/>
    </source>
</evidence>
<dbReference type="InterPro" id="IPR049278">
    <property type="entry name" value="MS_channel_C"/>
</dbReference>
<evidence type="ECO:0000256" key="2">
    <source>
        <dbReference type="ARBA" id="ARBA00008017"/>
    </source>
</evidence>
<feature type="domain" description="Mechanosensitive ion channel MscS" evidence="11">
    <location>
        <begin position="577"/>
        <end position="642"/>
    </location>
</feature>
<keyword evidence="7" id="KW-0175">Coiled coil</keyword>
<comment type="subcellular location">
    <subcellularLocation>
        <location evidence="1">Cell membrane</location>
        <topology evidence="1">Multi-pass membrane protein</topology>
    </subcellularLocation>
</comment>
<feature type="transmembrane region" description="Helical" evidence="9">
    <location>
        <begin position="554"/>
        <end position="573"/>
    </location>
</feature>
<comment type="similarity">
    <text evidence="2">Belongs to the MscS (TC 1.A.23) family.</text>
</comment>
<dbReference type="Gene3D" id="3.30.70.100">
    <property type="match status" value="1"/>
</dbReference>
<evidence type="ECO:0000313" key="14">
    <source>
        <dbReference type="Proteomes" id="UP001155241"/>
    </source>
</evidence>
<dbReference type="InterPro" id="IPR006685">
    <property type="entry name" value="MscS_channel_2nd"/>
</dbReference>
<gene>
    <name evidence="13" type="ORF">NG895_27615</name>
</gene>